<evidence type="ECO:0000256" key="1">
    <source>
        <dbReference type="SAM" id="MobiDB-lite"/>
    </source>
</evidence>
<comment type="caution">
    <text evidence="2">The sequence shown here is derived from an EMBL/GenBank/DDBJ whole genome shotgun (WGS) entry which is preliminary data.</text>
</comment>
<keyword evidence="3" id="KW-1185">Reference proteome</keyword>
<feature type="compositionally biased region" description="Polar residues" evidence="1">
    <location>
        <begin position="43"/>
        <end position="53"/>
    </location>
</feature>
<evidence type="ECO:0000313" key="2">
    <source>
        <dbReference type="EMBL" id="KAK4441705.1"/>
    </source>
</evidence>
<proteinExistence type="predicted"/>
<protein>
    <submittedName>
        <fullName evidence="2">Uncharacterized protein</fullName>
    </submittedName>
</protein>
<name>A0AAE1Z3U6_9LAMI</name>
<dbReference type="AlphaFoldDB" id="A0AAE1Z3U6"/>
<accession>A0AAE1Z3U6</accession>
<dbReference type="Proteomes" id="UP001293254">
    <property type="component" value="Unassembled WGS sequence"/>
</dbReference>
<reference evidence="2" key="1">
    <citation type="submission" date="2020-06" db="EMBL/GenBank/DDBJ databases">
        <authorList>
            <person name="Li T."/>
            <person name="Hu X."/>
            <person name="Zhang T."/>
            <person name="Song X."/>
            <person name="Zhang H."/>
            <person name="Dai N."/>
            <person name="Sheng W."/>
            <person name="Hou X."/>
            <person name="Wei L."/>
        </authorList>
    </citation>
    <scope>NUCLEOTIDE SEQUENCE</scope>
    <source>
        <strain evidence="2">3651</strain>
        <tissue evidence="2">Leaf</tissue>
    </source>
</reference>
<organism evidence="2 3">
    <name type="scientific">Sesamum alatum</name>
    <dbReference type="NCBI Taxonomy" id="300844"/>
    <lineage>
        <taxon>Eukaryota</taxon>
        <taxon>Viridiplantae</taxon>
        <taxon>Streptophyta</taxon>
        <taxon>Embryophyta</taxon>
        <taxon>Tracheophyta</taxon>
        <taxon>Spermatophyta</taxon>
        <taxon>Magnoliopsida</taxon>
        <taxon>eudicotyledons</taxon>
        <taxon>Gunneridae</taxon>
        <taxon>Pentapetalae</taxon>
        <taxon>asterids</taxon>
        <taxon>lamiids</taxon>
        <taxon>Lamiales</taxon>
        <taxon>Pedaliaceae</taxon>
        <taxon>Sesamum</taxon>
    </lineage>
</organism>
<evidence type="ECO:0000313" key="3">
    <source>
        <dbReference type="Proteomes" id="UP001293254"/>
    </source>
</evidence>
<dbReference type="EMBL" id="JACGWO010000001">
    <property type="protein sequence ID" value="KAK4441705.1"/>
    <property type="molecule type" value="Genomic_DNA"/>
</dbReference>
<gene>
    <name evidence="2" type="ORF">Salat_0505400</name>
</gene>
<feature type="region of interest" description="Disordered" evidence="1">
    <location>
        <begin position="24"/>
        <end position="162"/>
    </location>
</feature>
<sequence length="162" mass="18135">MDSNSGPLSICRRLINFILSKFISRPRPSDPDEITIEFRHTDGSGNRTQTDEQPTVLKGPAPTSDQKSGAVTQAKGLQDGKRPRKSVTIKESVGEDDKKQKAKKEEANQVNDQPHEDTKPKPPRHWGPLLSVASNINEKTEAFISSRKRAMRRNHSLDPERS</sequence>
<feature type="compositionally biased region" description="Basic and acidic residues" evidence="1">
    <location>
        <begin position="92"/>
        <end position="120"/>
    </location>
</feature>
<reference evidence="2" key="2">
    <citation type="journal article" date="2024" name="Plant">
        <title>Genomic evolution and insights into agronomic trait innovations of Sesamum species.</title>
        <authorList>
            <person name="Miao H."/>
            <person name="Wang L."/>
            <person name="Qu L."/>
            <person name="Liu H."/>
            <person name="Sun Y."/>
            <person name="Le M."/>
            <person name="Wang Q."/>
            <person name="Wei S."/>
            <person name="Zheng Y."/>
            <person name="Lin W."/>
            <person name="Duan Y."/>
            <person name="Cao H."/>
            <person name="Xiong S."/>
            <person name="Wang X."/>
            <person name="Wei L."/>
            <person name="Li C."/>
            <person name="Ma Q."/>
            <person name="Ju M."/>
            <person name="Zhao R."/>
            <person name="Li G."/>
            <person name="Mu C."/>
            <person name="Tian Q."/>
            <person name="Mei H."/>
            <person name="Zhang T."/>
            <person name="Gao T."/>
            <person name="Zhang H."/>
        </authorList>
    </citation>
    <scope>NUCLEOTIDE SEQUENCE</scope>
    <source>
        <strain evidence="2">3651</strain>
    </source>
</reference>